<proteinExistence type="predicted"/>
<dbReference type="EMBL" id="QLOE01000004">
    <property type="protein sequence ID" value="RAO79092.1"/>
    <property type="molecule type" value="Genomic_DNA"/>
</dbReference>
<dbReference type="InterPro" id="IPR050572">
    <property type="entry name" value="Fe-S_Ferredoxin"/>
</dbReference>
<dbReference type="Pfam" id="PF12838">
    <property type="entry name" value="Fer4_7"/>
    <property type="match status" value="1"/>
</dbReference>
<gene>
    <name evidence="6" type="ORF">DPC56_03985</name>
</gene>
<dbReference type="OrthoDB" id="23833at2157"/>
<dbReference type="Pfam" id="PF00037">
    <property type="entry name" value="Fer4"/>
    <property type="match status" value="3"/>
</dbReference>
<name>A0A328PF96_9EURY</name>
<keyword evidence="1" id="KW-0004">4Fe-4S</keyword>
<dbReference type="AlphaFoldDB" id="A0A328PF96"/>
<dbReference type="PANTHER" id="PTHR43687">
    <property type="entry name" value="ADENYLYLSULFATE REDUCTASE, BETA SUBUNIT"/>
    <property type="match status" value="1"/>
</dbReference>
<protein>
    <submittedName>
        <fullName evidence="6">Ferredoxin</fullName>
    </submittedName>
</protein>
<dbReference type="PROSITE" id="PS51379">
    <property type="entry name" value="4FE4S_FER_2"/>
    <property type="match status" value="6"/>
</dbReference>
<keyword evidence="2" id="KW-0479">Metal-binding</keyword>
<feature type="domain" description="4Fe-4S ferredoxin-type" evidence="5">
    <location>
        <begin position="155"/>
        <end position="182"/>
    </location>
</feature>
<evidence type="ECO:0000256" key="2">
    <source>
        <dbReference type="ARBA" id="ARBA00022723"/>
    </source>
</evidence>
<evidence type="ECO:0000256" key="4">
    <source>
        <dbReference type="ARBA" id="ARBA00023014"/>
    </source>
</evidence>
<evidence type="ECO:0000313" key="7">
    <source>
        <dbReference type="Proteomes" id="UP000249782"/>
    </source>
</evidence>
<dbReference type="SUPFAM" id="SSF54862">
    <property type="entry name" value="4Fe-4S ferredoxins"/>
    <property type="match status" value="2"/>
</dbReference>
<comment type="caution">
    <text evidence="6">The sequence shown here is derived from an EMBL/GenBank/DDBJ whole genome shotgun (WGS) entry which is preliminary data.</text>
</comment>
<feature type="domain" description="4Fe-4S ferredoxin-type" evidence="5">
    <location>
        <begin position="190"/>
        <end position="219"/>
    </location>
</feature>
<keyword evidence="4" id="KW-0411">Iron-sulfur</keyword>
<feature type="domain" description="4Fe-4S ferredoxin-type" evidence="5">
    <location>
        <begin position="70"/>
        <end position="99"/>
    </location>
</feature>
<dbReference type="InterPro" id="IPR017896">
    <property type="entry name" value="4Fe4S_Fe-S-bd"/>
</dbReference>
<dbReference type="CDD" id="cd10549">
    <property type="entry name" value="MtMvhB_like"/>
    <property type="match status" value="2"/>
</dbReference>
<dbReference type="Gene3D" id="3.30.70.20">
    <property type="match status" value="3"/>
</dbReference>
<evidence type="ECO:0000259" key="5">
    <source>
        <dbReference type="PROSITE" id="PS51379"/>
    </source>
</evidence>
<dbReference type="GO" id="GO:0046872">
    <property type="term" value="F:metal ion binding"/>
    <property type="evidence" value="ECO:0007669"/>
    <property type="project" value="UniProtKB-KW"/>
</dbReference>
<organism evidence="6 7">
    <name type="scientific">Methanothermobacter tenebrarum</name>
    <dbReference type="NCBI Taxonomy" id="680118"/>
    <lineage>
        <taxon>Archaea</taxon>
        <taxon>Methanobacteriati</taxon>
        <taxon>Methanobacteriota</taxon>
        <taxon>Methanomada group</taxon>
        <taxon>Methanobacteria</taxon>
        <taxon>Methanobacteriales</taxon>
        <taxon>Methanobacteriaceae</taxon>
        <taxon>Methanothermobacter</taxon>
    </lineage>
</organism>
<evidence type="ECO:0000256" key="3">
    <source>
        <dbReference type="ARBA" id="ARBA00023004"/>
    </source>
</evidence>
<evidence type="ECO:0000313" key="6">
    <source>
        <dbReference type="EMBL" id="RAO79092.1"/>
    </source>
</evidence>
<feature type="domain" description="4Fe-4S ferredoxin-type" evidence="5">
    <location>
        <begin position="124"/>
        <end position="153"/>
    </location>
</feature>
<keyword evidence="3" id="KW-0408">Iron</keyword>
<dbReference type="PANTHER" id="PTHR43687:SF1">
    <property type="entry name" value="FERREDOXIN III"/>
    <property type="match status" value="1"/>
</dbReference>
<dbReference type="PROSITE" id="PS00198">
    <property type="entry name" value="4FE4S_FER_1"/>
    <property type="match status" value="3"/>
</dbReference>
<dbReference type="Proteomes" id="UP000249782">
    <property type="component" value="Unassembled WGS sequence"/>
</dbReference>
<dbReference type="GO" id="GO:0016491">
    <property type="term" value="F:oxidoreductase activity"/>
    <property type="evidence" value="ECO:0007669"/>
    <property type="project" value="UniProtKB-ARBA"/>
</dbReference>
<reference evidence="6 7" key="1">
    <citation type="submission" date="2018-06" db="EMBL/GenBank/DDBJ databases">
        <title>Draft genome sequence of hyperthermophilic methanogen Methanothermobacter tenebrarum sp. MCM-B 1447.</title>
        <authorList>
            <person name="Pore S.D."/>
            <person name="Dagar S."/>
            <person name="Dhakephalkar P.K."/>
        </authorList>
    </citation>
    <scope>NUCLEOTIDE SEQUENCE [LARGE SCALE GENOMIC DNA]</scope>
    <source>
        <strain evidence="6 7">MCM B 1447</strain>
    </source>
</reference>
<evidence type="ECO:0000256" key="1">
    <source>
        <dbReference type="ARBA" id="ARBA00022485"/>
    </source>
</evidence>
<sequence>MDIIFKKSKDALKEDLQGRYMELEAVEGQGLDVGKCEMKGKFITISPECIRCNLCAEECPVDAMADAKSTRQAKVLENCVKCEICAQTCPIRCINVVESTATIDEDVKYHLKDLKIPHRILRMKNIKIDSERCKGCGTCIRFCPTEAIRLEDETATIDTSICIGCGACANVCEEGAIKLERELGPVIKTKELLIDREACVACQICEENCPTEAIRLEDEELIFLEDKCILCEVCSTKCPVGALKLKRLSYES</sequence>
<dbReference type="GO" id="GO:0051539">
    <property type="term" value="F:4 iron, 4 sulfur cluster binding"/>
    <property type="evidence" value="ECO:0007669"/>
    <property type="project" value="UniProtKB-KW"/>
</dbReference>
<keyword evidence="7" id="KW-1185">Reference proteome</keyword>
<feature type="domain" description="4Fe-4S ferredoxin-type" evidence="5">
    <location>
        <begin position="220"/>
        <end position="248"/>
    </location>
</feature>
<accession>A0A328PF96</accession>
<feature type="domain" description="4Fe-4S ferredoxin-type" evidence="5">
    <location>
        <begin position="41"/>
        <end position="69"/>
    </location>
</feature>
<dbReference type="InterPro" id="IPR017900">
    <property type="entry name" value="4Fe4S_Fe_S_CS"/>
</dbReference>
<dbReference type="RefSeq" id="WP_112093780.1">
    <property type="nucleotide sequence ID" value="NZ_QLOE01000004.1"/>
</dbReference>